<name>A0A1J4KLD6_9EUKA</name>
<evidence type="ECO:0000313" key="3">
    <source>
        <dbReference type="Proteomes" id="UP000179807"/>
    </source>
</evidence>
<sequence>METKSITIAGHEYQVSDSTIRFLKNDVNDTKKIDKKYADLFLEMVANRDMKSVTITPDNVNELDYLCKNYLKDTKILKFTDNLDLFYNQLSGPLLAILSFAWDNNSEYDIKFIIDNFSQCILYDAFYTKISPDVVFEKIIGRAFTYQNPNFDHRALPYYLIRLKDHIPNLDQNEHIKFDKSATREAVHALLSNKSIKNVIPAGIAELIESNLNLPSQFNNNDLHDQIVELSRDVTNLQATIENYHFDVQMENLNHELEESLNKISELNHNQNSIEKKDIPIDCISRMGKRITDLQKNFDTLKEKTNNLTKVLNKL</sequence>
<feature type="coiled-coil region" evidence="1">
    <location>
        <begin position="220"/>
        <end position="311"/>
    </location>
</feature>
<dbReference type="VEuPathDB" id="TrichDB:TRFO_18746"/>
<evidence type="ECO:0000313" key="2">
    <source>
        <dbReference type="EMBL" id="OHT11760.1"/>
    </source>
</evidence>
<gene>
    <name evidence="2" type="ORF">TRFO_18746</name>
</gene>
<dbReference type="AlphaFoldDB" id="A0A1J4KLD6"/>
<protein>
    <submittedName>
        <fullName evidence="2">Uncharacterized protein</fullName>
    </submittedName>
</protein>
<proteinExistence type="predicted"/>
<dbReference type="GeneID" id="94835065"/>
<dbReference type="RefSeq" id="XP_068364896.1">
    <property type="nucleotide sequence ID" value="XM_068500361.1"/>
</dbReference>
<keyword evidence="1" id="KW-0175">Coiled coil</keyword>
<keyword evidence="3" id="KW-1185">Reference proteome</keyword>
<comment type="caution">
    <text evidence="2">The sequence shown here is derived from an EMBL/GenBank/DDBJ whole genome shotgun (WGS) entry which is preliminary data.</text>
</comment>
<reference evidence="2" key="1">
    <citation type="submission" date="2016-10" db="EMBL/GenBank/DDBJ databases">
        <authorList>
            <person name="Benchimol M."/>
            <person name="Almeida L.G."/>
            <person name="Vasconcelos A.T."/>
            <person name="Perreira-Neves A."/>
            <person name="Rosa I.A."/>
            <person name="Tasca T."/>
            <person name="Bogo M.R."/>
            <person name="de Souza W."/>
        </authorList>
    </citation>
    <scope>NUCLEOTIDE SEQUENCE [LARGE SCALE GENOMIC DNA]</scope>
    <source>
        <strain evidence="2">K</strain>
    </source>
</reference>
<accession>A0A1J4KLD6</accession>
<dbReference type="Proteomes" id="UP000179807">
    <property type="component" value="Unassembled WGS sequence"/>
</dbReference>
<dbReference type="EMBL" id="MLAK01000580">
    <property type="protein sequence ID" value="OHT11760.1"/>
    <property type="molecule type" value="Genomic_DNA"/>
</dbReference>
<evidence type="ECO:0000256" key="1">
    <source>
        <dbReference type="SAM" id="Coils"/>
    </source>
</evidence>
<organism evidence="2 3">
    <name type="scientific">Tritrichomonas foetus</name>
    <dbReference type="NCBI Taxonomy" id="1144522"/>
    <lineage>
        <taxon>Eukaryota</taxon>
        <taxon>Metamonada</taxon>
        <taxon>Parabasalia</taxon>
        <taxon>Tritrichomonadida</taxon>
        <taxon>Tritrichomonadidae</taxon>
        <taxon>Tritrichomonas</taxon>
    </lineage>
</organism>